<keyword evidence="8" id="KW-0808">Transferase</keyword>
<proteinExistence type="predicted"/>
<comment type="catalytic activity">
    <reaction evidence="5">
        <text>sn-glycerol 3-phosphate + an acyl-CoA = a 1-acyl-sn-glycero-3-phosphate + CoA</text>
        <dbReference type="Rhea" id="RHEA:15325"/>
        <dbReference type="ChEBI" id="CHEBI:57287"/>
        <dbReference type="ChEBI" id="CHEBI:57597"/>
        <dbReference type="ChEBI" id="CHEBI:57970"/>
        <dbReference type="ChEBI" id="CHEBI:58342"/>
        <dbReference type="EC" id="2.3.1.15"/>
    </reaction>
</comment>
<evidence type="ECO:0000256" key="6">
    <source>
        <dbReference type="SAM" id="Phobius"/>
    </source>
</evidence>
<reference evidence="9" key="1">
    <citation type="submission" date="2023-07" db="EMBL/GenBank/DDBJ databases">
        <title>Defluviimonas sediminis sp. nov., isolated from mangrove sediment.</title>
        <authorList>
            <person name="Liu L."/>
            <person name="Li J."/>
            <person name="Huang Y."/>
            <person name="Pan J."/>
            <person name="Li M."/>
        </authorList>
    </citation>
    <scope>NUCLEOTIDE SEQUENCE [LARGE SCALE GENOMIC DNA]</scope>
    <source>
        <strain evidence="9">FT324</strain>
    </source>
</reference>
<dbReference type="InterPro" id="IPR045520">
    <property type="entry name" value="GPAT/DHAPAT_C"/>
</dbReference>
<protein>
    <recommendedName>
        <fullName evidence="4">Glycerol-3-phosphate acyltransferase</fullName>
        <ecNumber evidence="3">2.3.1.15</ecNumber>
    </recommendedName>
</protein>
<dbReference type="EC" id="2.3.1.15" evidence="3"/>
<gene>
    <name evidence="8" type="ORF">N5I32_14070</name>
</gene>
<evidence type="ECO:0000256" key="2">
    <source>
        <dbReference type="ARBA" id="ARBA00004765"/>
    </source>
</evidence>
<feature type="domain" description="Phospholipid/glycerol acyltransferase" evidence="7">
    <location>
        <begin position="151"/>
        <end position="274"/>
    </location>
</feature>
<name>A0ABT2NNY4_9RHOB</name>
<keyword evidence="6" id="KW-0472">Membrane</keyword>
<dbReference type="PANTHER" id="PTHR12563">
    <property type="entry name" value="GLYCEROL-3-PHOSPHATE ACYLTRANSFERASE"/>
    <property type="match status" value="1"/>
</dbReference>
<keyword evidence="6" id="KW-0812">Transmembrane</keyword>
<dbReference type="SUPFAM" id="SSF69593">
    <property type="entry name" value="Glycerol-3-phosphate (1)-acyltransferase"/>
    <property type="match status" value="1"/>
</dbReference>
<evidence type="ECO:0000313" key="9">
    <source>
        <dbReference type="Proteomes" id="UP001205601"/>
    </source>
</evidence>
<dbReference type="PANTHER" id="PTHR12563:SF17">
    <property type="entry name" value="DIHYDROXYACETONE PHOSPHATE ACYLTRANSFERASE"/>
    <property type="match status" value="1"/>
</dbReference>
<evidence type="ECO:0000256" key="1">
    <source>
        <dbReference type="ARBA" id="ARBA00004184"/>
    </source>
</evidence>
<keyword evidence="8" id="KW-0012">Acyltransferase</keyword>
<evidence type="ECO:0000313" key="8">
    <source>
        <dbReference type="EMBL" id="MCT8330647.1"/>
    </source>
</evidence>
<dbReference type="InterPro" id="IPR022284">
    <property type="entry name" value="GPAT/DHAPAT"/>
</dbReference>
<evidence type="ECO:0000256" key="3">
    <source>
        <dbReference type="ARBA" id="ARBA00013113"/>
    </source>
</evidence>
<feature type="transmembrane region" description="Helical" evidence="6">
    <location>
        <begin position="6"/>
        <end position="29"/>
    </location>
</feature>
<dbReference type="RefSeq" id="WP_261496505.1">
    <property type="nucleotide sequence ID" value="NZ_JAOCQF010000002.1"/>
</dbReference>
<evidence type="ECO:0000259" key="7">
    <source>
        <dbReference type="SMART" id="SM00563"/>
    </source>
</evidence>
<sequence length="471" mass="52097">MFQPVTLPLWLFVLILVFAGVTFASHFLFPSVRWFFRRRVERVVTRLNARLERPIQPFKLMARPDMIVRLTHDPKVAEAIATEAASTGIPETVHLERARRYAREIVPAFSATVYFGFATRAARWLARLIYRVRIGQLDTAALAAIDRKSAVVFVMNHRSNMDYVLVTHLAADRSALSYAVGEWARVWPLSWLIRASGAYFIRRKSGNPLYRRVLARYVQMATAEGVTQAIFPEGGLSLDGRVGRPKLGLLSYIVEGWQADGRDVVFVPVSLAYDRVIEDRVLTAAHAAGVRRFRASFGSILLFLGRQIRRLLTGRFERFGTASVSFGAPLSLSAFLASPRVDPTLELAEELMRRIARNVSILPVPLFCAALGQDADVALSEVTARAQALASRLEAAGAHLDLPNGSAGLAVTRALRILALRKVVLRVGDRVEVPPKDRALISFYGAPVLQHLSATAASLAEETAIWGASEM</sequence>
<dbReference type="Pfam" id="PF01553">
    <property type="entry name" value="Acyltransferase"/>
    <property type="match status" value="1"/>
</dbReference>
<dbReference type="Proteomes" id="UP001205601">
    <property type="component" value="Unassembled WGS sequence"/>
</dbReference>
<comment type="subcellular location">
    <subcellularLocation>
        <location evidence="1">Endomembrane system</location>
        <topology evidence="1">Peripheral membrane protein</topology>
    </subcellularLocation>
</comment>
<accession>A0ABT2NNY4</accession>
<dbReference type="Pfam" id="PF19277">
    <property type="entry name" value="GPAT_C"/>
    <property type="match status" value="1"/>
</dbReference>
<comment type="caution">
    <text evidence="8">The sequence shown here is derived from an EMBL/GenBank/DDBJ whole genome shotgun (WGS) entry which is preliminary data.</text>
</comment>
<evidence type="ECO:0000256" key="5">
    <source>
        <dbReference type="ARBA" id="ARBA00048427"/>
    </source>
</evidence>
<dbReference type="InterPro" id="IPR002123">
    <property type="entry name" value="Plipid/glycerol_acylTrfase"/>
</dbReference>
<organism evidence="8 9">
    <name type="scientific">Albidovulum sediminis</name>
    <dbReference type="NCBI Taxonomy" id="3066345"/>
    <lineage>
        <taxon>Bacteria</taxon>
        <taxon>Pseudomonadati</taxon>
        <taxon>Pseudomonadota</taxon>
        <taxon>Alphaproteobacteria</taxon>
        <taxon>Rhodobacterales</taxon>
        <taxon>Paracoccaceae</taxon>
        <taxon>Albidovulum</taxon>
    </lineage>
</organism>
<dbReference type="EMBL" id="JAOCQF010000002">
    <property type="protein sequence ID" value="MCT8330647.1"/>
    <property type="molecule type" value="Genomic_DNA"/>
</dbReference>
<dbReference type="GO" id="GO:0016746">
    <property type="term" value="F:acyltransferase activity"/>
    <property type="evidence" value="ECO:0007669"/>
    <property type="project" value="UniProtKB-KW"/>
</dbReference>
<evidence type="ECO:0000256" key="4">
    <source>
        <dbReference type="ARBA" id="ARBA00013432"/>
    </source>
</evidence>
<dbReference type="SMART" id="SM00563">
    <property type="entry name" value="PlsC"/>
    <property type="match status" value="1"/>
</dbReference>
<comment type="pathway">
    <text evidence="2">Phospholipid metabolism; CDP-diacylglycerol biosynthesis; CDP-diacylglycerol from sn-glycerol 3-phosphate: step 1/3.</text>
</comment>
<keyword evidence="9" id="KW-1185">Reference proteome</keyword>
<keyword evidence="6" id="KW-1133">Transmembrane helix</keyword>